<gene>
    <name evidence="3" type="ORF">GRI91_08315</name>
</gene>
<evidence type="ECO:0000313" key="3">
    <source>
        <dbReference type="EMBL" id="MXO65755.1"/>
    </source>
</evidence>
<name>A0A6I4T7J3_9SPHN</name>
<dbReference type="PANTHER" id="PTHR48081">
    <property type="entry name" value="AB HYDROLASE SUPERFAMILY PROTEIN C4A8.06C"/>
    <property type="match status" value="1"/>
</dbReference>
<proteinExistence type="predicted"/>
<dbReference type="SUPFAM" id="SSF53474">
    <property type="entry name" value="alpha/beta-Hydrolases"/>
    <property type="match status" value="1"/>
</dbReference>
<protein>
    <submittedName>
        <fullName evidence="3">Alpha/beta hydrolase fold domain-containing protein</fullName>
    </submittedName>
</protein>
<dbReference type="EMBL" id="WTYT01000003">
    <property type="protein sequence ID" value="MXO65755.1"/>
    <property type="molecule type" value="Genomic_DNA"/>
</dbReference>
<reference evidence="3 4" key="1">
    <citation type="submission" date="2019-12" db="EMBL/GenBank/DDBJ databases">
        <title>Genomic-based taxomic classification of the family Erythrobacteraceae.</title>
        <authorList>
            <person name="Xu L."/>
        </authorList>
    </citation>
    <scope>NUCLEOTIDE SEQUENCE [LARGE SCALE GENOMIC DNA]</scope>
    <source>
        <strain evidence="3 4">LMG 29518</strain>
    </source>
</reference>
<dbReference type="InterPro" id="IPR050300">
    <property type="entry name" value="GDXG_lipolytic_enzyme"/>
</dbReference>
<dbReference type="InterPro" id="IPR029058">
    <property type="entry name" value="AB_hydrolase_fold"/>
</dbReference>
<feature type="domain" description="Alpha/beta hydrolase fold-3" evidence="2">
    <location>
        <begin position="69"/>
        <end position="195"/>
    </location>
</feature>
<dbReference type="Gene3D" id="3.40.50.1820">
    <property type="entry name" value="alpha/beta hydrolase"/>
    <property type="match status" value="1"/>
</dbReference>
<dbReference type="AlphaFoldDB" id="A0A6I4T7J3"/>
<keyword evidence="1 3" id="KW-0378">Hydrolase</keyword>
<dbReference type="InterPro" id="IPR013094">
    <property type="entry name" value="AB_hydrolase_3"/>
</dbReference>
<evidence type="ECO:0000256" key="1">
    <source>
        <dbReference type="ARBA" id="ARBA00022801"/>
    </source>
</evidence>
<sequence length="290" mass="31337">MKLETRQKLAELGLNLTPDMMRATQAIFAASHGGMDSATVVTRDHAYGPHERHRLDIFRQESAKAAPVLVYVHGGGFVMGDKRTPDTPFHDNIGDFAARNGMVGVTITYRLAPDNPWPAGPEDLARLVTWLQENIAQHGGDPEQVFLMGQSAGAVHVASYCAHERFHPGGKAGIAGALLISCIYDVARADANPFHKAYYGEDESFYAGCSTQDGLISSPIPWLATVSEFDVPDFQKQAAALVAAYGKAHSRYPRMHYLTGHNHLSPGLEVGSPGSTLEPIITQFIAAQTA</sequence>
<accession>A0A6I4T7J3</accession>
<evidence type="ECO:0000313" key="4">
    <source>
        <dbReference type="Proteomes" id="UP000438476"/>
    </source>
</evidence>
<dbReference type="GO" id="GO:0016787">
    <property type="term" value="F:hydrolase activity"/>
    <property type="evidence" value="ECO:0007669"/>
    <property type="project" value="UniProtKB-KW"/>
</dbReference>
<comment type="caution">
    <text evidence="3">The sequence shown here is derived from an EMBL/GenBank/DDBJ whole genome shotgun (WGS) entry which is preliminary data.</text>
</comment>
<dbReference type="RefSeq" id="WP_160736187.1">
    <property type="nucleotide sequence ID" value="NZ_WTYT01000003.1"/>
</dbReference>
<dbReference type="OrthoDB" id="9771666at2"/>
<organism evidence="3 4">
    <name type="scientific">Altericroceibacterium endophyticum</name>
    <dbReference type="NCBI Taxonomy" id="1808508"/>
    <lineage>
        <taxon>Bacteria</taxon>
        <taxon>Pseudomonadati</taxon>
        <taxon>Pseudomonadota</taxon>
        <taxon>Alphaproteobacteria</taxon>
        <taxon>Sphingomonadales</taxon>
        <taxon>Erythrobacteraceae</taxon>
        <taxon>Altericroceibacterium</taxon>
    </lineage>
</organism>
<evidence type="ECO:0000259" key="2">
    <source>
        <dbReference type="Pfam" id="PF07859"/>
    </source>
</evidence>
<dbReference type="Pfam" id="PF07859">
    <property type="entry name" value="Abhydrolase_3"/>
    <property type="match status" value="1"/>
</dbReference>
<keyword evidence="4" id="KW-1185">Reference proteome</keyword>
<dbReference type="Proteomes" id="UP000438476">
    <property type="component" value="Unassembled WGS sequence"/>
</dbReference>